<dbReference type="Pfam" id="PF09855">
    <property type="entry name" value="Zn_ribbon_13"/>
    <property type="match status" value="1"/>
</dbReference>
<protein>
    <submittedName>
        <fullName evidence="1">Zinc ribbon domain-containing protein</fullName>
    </submittedName>
</protein>
<gene>
    <name evidence="1" type="ORF">SCD92_18940</name>
</gene>
<keyword evidence="2" id="KW-1185">Reference proteome</keyword>
<sequence length="109" mass="12248">MRDRPDFDSYSLEELFDALNSINGEKYPENIKAVKKAIADKQMGQSYSCPKCGCEGYEPGYLHAAGSGLHAVIDVETERYITVSCMDCGYTDIYKRKVGEGQKLLDFLF</sequence>
<dbReference type="EMBL" id="JAXAFO010000061">
    <property type="protein sequence ID" value="MDX6851454.1"/>
    <property type="molecule type" value="Genomic_DNA"/>
</dbReference>
<organism evidence="1 2">
    <name type="scientific">Gilvimarinus gilvus</name>
    <dbReference type="NCBI Taxonomy" id="3058038"/>
    <lineage>
        <taxon>Bacteria</taxon>
        <taxon>Pseudomonadati</taxon>
        <taxon>Pseudomonadota</taxon>
        <taxon>Gammaproteobacteria</taxon>
        <taxon>Cellvibrionales</taxon>
        <taxon>Cellvibrionaceae</taxon>
        <taxon>Gilvimarinus</taxon>
    </lineage>
</organism>
<proteinExistence type="predicted"/>
<evidence type="ECO:0000313" key="2">
    <source>
        <dbReference type="Proteomes" id="UP001273505"/>
    </source>
</evidence>
<dbReference type="InterPro" id="IPR018652">
    <property type="entry name" value="DUF2082_NA-bd_Znr"/>
</dbReference>
<reference evidence="1 2" key="1">
    <citation type="submission" date="2023-11" db="EMBL/GenBank/DDBJ databases">
        <title>Gilvimarinus fulvus sp. nov., isolated from the surface of Kelp.</title>
        <authorList>
            <person name="Sun Y.Y."/>
            <person name="Gong Y."/>
            <person name="Du Z.J."/>
        </authorList>
    </citation>
    <scope>NUCLEOTIDE SEQUENCE [LARGE SCALE GENOMIC DNA]</scope>
    <source>
        <strain evidence="1 2">SDUM040013</strain>
    </source>
</reference>
<name>A0ABU4S737_9GAMM</name>
<evidence type="ECO:0000313" key="1">
    <source>
        <dbReference type="EMBL" id="MDX6851454.1"/>
    </source>
</evidence>
<comment type="caution">
    <text evidence="1">The sequence shown here is derived from an EMBL/GenBank/DDBJ whole genome shotgun (WGS) entry which is preliminary data.</text>
</comment>
<dbReference type="RefSeq" id="WP_302721132.1">
    <property type="nucleotide sequence ID" value="NZ_JAULRU010000256.1"/>
</dbReference>
<accession>A0ABU4S737</accession>
<dbReference type="Proteomes" id="UP001273505">
    <property type="component" value="Unassembled WGS sequence"/>
</dbReference>